<proteinExistence type="predicted"/>
<dbReference type="AlphaFoldDB" id="V2XV97"/>
<feature type="compositionally biased region" description="Low complexity" evidence="1">
    <location>
        <begin position="74"/>
        <end position="85"/>
    </location>
</feature>
<feature type="region of interest" description="Disordered" evidence="1">
    <location>
        <begin position="72"/>
        <end position="179"/>
    </location>
</feature>
<feature type="compositionally biased region" description="Polar residues" evidence="1">
    <location>
        <begin position="109"/>
        <end position="160"/>
    </location>
</feature>
<dbReference type="OrthoDB" id="10504251at2759"/>
<evidence type="ECO:0000313" key="2">
    <source>
        <dbReference type="EMBL" id="ESK96796.1"/>
    </source>
</evidence>
<sequence>MEQDSNMFFALHTAKTICLYYSRSQAEEVVAQTHVRAAVTVHNTFAGGLFAMITKGVEPLFDCVGTVIPPPAASPAQSTPSTPTQLIPPPPYTRSPQTPRHFHPALPQSLRTPNRATAMSSSSPTHTPLCTTTSNHSTINSPTSSHPIINASTTDATSQSPRHRLVIGPSGRYPPARETTDSDEELWANFPLDQLVIDGLVALSQSNNWVQGGAQSSQPSHTSSSSGIQVNQNAAEVDEETEWLLALAGVGHVRLMFFRAYGFRVDRSACILQFFCGANGNMEHFIDGAQSVHPSLTVEKCTFIFHLLSLGI</sequence>
<feature type="compositionally biased region" description="Low complexity" evidence="1">
    <location>
        <begin position="216"/>
        <end position="226"/>
    </location>
</feature>
<dbReference type="EMBL" id="AWSO01000040">
    <property type="protein sequence ID" value="ESK96796.1"/>
    <property type="molecule type" value="Genomic_DNA"/>
</dbReference>
<reference evidence="2 3" key="1">
    <citation type="journal article" date="2014" name="BMC Genomics">
        <title>Genome and secretome analysis of the hemibiotrophic fungal pathogen, Moniliophthora roreri, which causes frosty pod rot disease of cacao: mechanisms of the biotrophic and necrotrophic phases.</title>
        <authorList>
            <person name="Meinhardt L.W."/>
            <person name="Costa G.G.L."/>
            <person name="Thomazella D.P.T."/>
            <person name="Teixeira P.J.P.L."/>
            <person name="Carazzolle M.F."/>
            <person name="Schuster S.C."/>
            <person name="Carlson J.E."/>
            <person name="Guiltinan M.J."/>
            <person name="Mieczkowski P."/>
            <person name="Farmer A."/>
            <person name="Ramaraj T."/>
            <person name="Crozier J."/>
            <person name="Davis R.E."/>
            <person name="Shao J."/>
            <person name="Melnick R.L."/>
            <person name="Pereira G.A.G."/>
            <person name="Bailey B.A."/>
        </authorList>
    </citation>
    <scope>NUCLEOTIDE SEQUENCE [LARGE SCALE GENOMIC DNA]</scope>
    <source>
        <strain evidence="2 3">MCA 2997</strain>
    </source>
</reference>
<evidence type="ECO:0000313" key="3">
    <source>
        <dbReference type="Proteomes" id="UP000017559"/>
    </source>
</evidence>
<accession>V2XV97</accession>
<organism evidence="2 3">
    <name type="scientific">Moniliophthora roreri (strain MCA 2997)</name>
    <name type="common">Cocoa frosty pod rot fungus</name>
    <name type="synonym">Crinipellis roreri</name>
    <dbReference type="NCBI Taxonomy" id="1381753"/>
    <lineage>
        <taxon>Eukaryota</taxon>
        <taxon>Fungi</taxon>
        <taxon>Dikarya</taxon>
        <taxon>Basidiomycota</taxon>
        <taxon>Agaricomycotina</taxon>
        <taxon>Agaricomycetes</taxon>
        <taxon>Agaricomycetidae</taxon>
        <taxon>Agaricales</taxon>
        <taxon>Marasmiineae</taxon>
        <taxon>Marasmiaceae</taxon>
        <taxon>Moniliophthora</taxon>
    </lineage>
</organism>
<protein>
    <submittedName>
        <fullName evidence="2">Uncharacterized protein</fullName>
    </submittedName>
</protein>
<keyword evidence="3" id="KW-1185">Reference proteome</keyword>
<feature type="region of interest" description="Disordered" evidence="1">
    <location>
        <begin position="211"/>
        <end position="232"/>
    </location>
</feature>
<gene>
    <name evidence="2" type="ORF">Moror_6668</name>
</gene>
<comment type="caution">
    <text evidence="2">The sequence shown here is derived from an EMBL/GenBank/DDBJ whole genome shotgun (WGS) entry which is preliminary data.</text>
</comment>
<dbReference type="KEGG" id="mrr:Moror_6668"/>
<dbReference type="HOGENOM" id="CLU_966710_0_0_1"/>
<dbReference type="Proteomes" id="UP000017559">
    <property type="component" value="Unassembled WGS sequence"/>
</dbReference>
<name>V2XV97_MONRO</name>
<evidence type="ECO:0000256" key="1">
    <source>
        <dbReference type="SAM" id="MobiDB-lite"/>
    </source>
</evidence>